<reference evidence="3 4" key="1">
    <citation type="submission" date="2014-06" db="EMBL/GenBank/DDBJ databases">
        <title>Evolutionary Origins and Diversification of the Mycorrhizal Mutualists.</title>
        <authorList>
            <consortium name="DOE Joint Genome Institute"/>
            <consortium name="Mycorrhizal Genomics Consortium"/>
            <person name="Kohler A."/>
            <person name="Kuo A."/>
            <person name="Nagy L.G."/>
            <person name="Floudas D."/>
            <person name="Copeland A."/>
            <person name="Barry K.W."/>
            <person name="Cichocki N."/>
            <person name="Veneault-Fourrey C."/>
            <person name="LaButti K."/>
            <person name="Lindquist E.A."/>
            <person name="Lipzen A."/>
            <person name="Lundell T."/>
            <person name="Morin E."/>
            <person name="Murat C."/>
            <person name="Riley R."/>
            <person name="Ohm R."/>
            <person name="Sun H."/>
            <person name="Tunlid A."/>
            <person name="Henrissat B."/>
            <person name="Grigoriev I.V."/>
            <person name="Hibbett D.S."/>
            <person name="Martin F."/>
        </authorList>
    </citation>
    <scope>NUCLEOTIDE SEQUENCE [LARGE SCALE GENOMIC DNA]</scope>
    <source>
        <strain evidence="3 4">SS14</strain>
    </source>
</reference>
<feature type="signal peptide" evidence="2">
    <location>
        <begin position="1"/>
        <end position="21"/>
    </location>
</feature>
<feature type="chain" id="PRO_5002205290" description="Secreted protein" evidence="2">
    <location>
        <begin position="22"/>
        <end position="161"/>
    </location>
</feature>
<accession>A0A0C9V9H1</accession>
<keyword evidence="2" id="KW-0732">Signal</keyword>
<keyword evidence="1" id="KW-0812">Transmembrane</keyword>
<keyword evidence="4" id="KW-1185">Reference proteome</keyword>
<evidence type="ECO:0000256" key="2">
    <source>
        <dbReference type="SAM" id="SignalP"/>
    </source>
</evidence>
<gene>
    <name evidence="3" type="ORF">M422DRAFT_253225</name>
</gene>
<dbReference type="HOGENOM" id="CLU_1644794_0_0_1"/>
<keyword evidence="1" id="KW-1133">Transmembrane helix</keyword>
<evidence type="ECO:0000256" key="1">
    <source>
        <dbReference type="SAM" id="Phobius"/>
    </source>
</evidence>
<dbReference type="Proteomes" id="UP000054279">
    <property type="component" value="Unassembled WGS sequence"/>
</dbReference>
<feature type="transmembrane region" description="Helical" evidence="1">
    <location>
        <begin position="121"/>
        <end position="139"/>
    </location>
</feature>
<dbReference type="EMBL" id="KN837122">
    <property type="protein sequence ID" value="KIJ43634.1"/>
    <property type="molecule type" value="Genomic_DNA"/>
</dbReference>
<evidence type="ECO:0008006" key="5">
    <source>
        <dbReference type="Google" id="ProtNLM"/>
    </source>
</evidence>
<proteinExistence type="predicted"/>
<protein>
    <recommendedName>
        <fullName evidence="5">Secreted protein</fullName>
    </recommendedName>
</protein>
<sequence length="161" mass="18191">MANFCWAAVAIWRFVLKPMLAIPPPPPPPNFTVATHWDMARSCTTENSHGVHNPTRCRYSKGYTGFPGGRSGRRAHHRSAVFNDGIYIPAFMTLTYLLRTRMHATIRRPPSNMSSTTIRQATFYCLHLLVSTGLGWSAIARRHCPQRPSMACMWDTPAYIV</sequence>
<keyword evidence="1" id="KW-0472">Membrane</keyword>
<evidence type="ECO:0000313" key="3">
    <source>
        <dbReference type="EMBL" id="KIJ43634.1"/>
    </source>
</evidence>
<organism evidence="3 4">
    <name type="scientific">Sphaerobolus stellatus (strain SS14)</name>
    <dbReference type="NCBI Taxonomy" id="990650"/>
    <lineage>
        <taxon>Eukaryota</taxon>
        <taxon>Fungi</taxon>
        <taxon>Dikarya</taxon>
        <taxon>Basidiomycota</taxon>
        <taxon>Agaricomycotina</taxon>
        <taxon>Agaricomycetes</taxon>
        <taxon>Phallomycetidae</taxon>
        <taxon>Geastrales</taxon>
        <taxon>Sphaerobolaceae</taxon>
        <taxon>Sphaerobolus</taxon>
    </lineage>
</organism>
<name>A0A0C9V9H1_SPHS4</name>
<feature type="transmembrane region" description="Helical" evidence="1">
    <location>
        <begin position="80"/>
        <end position="100"/>
    </location>
</feature>
<dbReference type="AlphaFoldDB" id="A0A0C9V9H1"/>
<evidence type="ECO:0000313" key="4">
    <source>
        <dbReference type="Proteomes" id="UP000054279"/>
    </source>
</evidence>